<accession>A0A5N7C619</accession>
<dbReference type="Proteomes" id="UP000326877">
    <property type="component" value="Unassembled WGS sequence"/>
</dbReference>
<sequence length="234" mass="26492">MSLGTWLRVFRLSSANQLQSLFKTENPLLPVLVEYGNRWKVKNDRRGFIGEDGEFKSGTAIPNVDMSNDTTKNFLPLVTLWYNARIEPLTGRWVRMGGILIGVKLKLDIEDTGTDPAEHRRKIYILYQDRTVTTYLQYMHFEKATAQIAVAMRPELEPIIDALRESYCTKRVDDLSRDVTDTAATEAFALGTNTELTAYTTPETVCKLPNRNRSTNEPESADLSKTPGIKALDQ</sequence>
<reference evidence="2" key="1">
    <citation type="submission" date="2019-04" db="EMBL/GenBank/DDBJ databases">
        <title>Friends and foes A comparative genomics studyof 23 Aspergillus species from section Flavi.</title>
        <authorList>
            <consortium name="DOE Joint Genome Institute"/>
            <person name="Kjaerbolling I."/>
            <person name="Vesth T."/>
            <person name="Frisvad J.C."/>
            <person name="Nybo J.L."/>
            <person name="Theobald S."/>
            <person name="Kildgaard S."/>
            <person name="Isbrandt T."/>
            <person name="Kuo A."/>
            <person name="Sato A."/>
            <person name="Lyhne E.K."/>
            <person name="Kogle M.E."/>
            <person name="Wiebenga A."/>
            <person name="Kun R.S."/>
            <person name="Lubbers R.J."/>
            <person name="Makela M.R."/>
            <person name="Barry K."/>
            <person name="Chovatia M."/>
            <person name="Clum A."/>
            <person name="Daum C."/>
            <person name="Haridas S."/>
            <person name="He G."/>
            <person name="LaButti K."/>
            <person name="Lipzen A."/>
            <person name="Mondo S."/>
            <person name="Riley R."/>
            <person name="Salamov A."/>
            <person name="Simmons B.A."/>
            <person name="Magnuson J.K."/>
            <person name="Henrissat B."/>
            <person name="Mortensen U.H."/>
            <person name="Larsen T.O."/>
            <person name="Devries R.P."/>
            <person name="Grigoriev I.V."/>
            <person name="Machida M."/>
            <person name="Baker S.E."/>
            <person name="Andersen M.R."/>
        </authorList>
    </citation>
    <scope>NUCLEOTIDE SEQUENCE [LARGE SCALE GENOMIC DNA]</scope>
    <source>
        <strain evidence="2">IBT 14317</strain>
    </source>
</reference>
<dbReference type="EMBL" id="ML735264">
    <property type="protein sequence ID" value="KAE8389561.1"/>
    <property type="molecule type" value="Genomic_DNA"/>
</dbReference>
<name>A0A5N7C619_PETAA</name>
<dbReference type="AlphaFoldDB" id="A0A5N7C619"/>
<protein>
    <submittedName>
        <fullName evidence="2">Uncharacterized protein</fullName>
    </submittedName>
</protein>
<proteinExistence type="predicted"/>
<organism evidence="2">
    <name type="scientific">Petromyces alliaceus</name>
    <name type="common">Aspergillus alliaceus</name>
    <dbReference type="NCBI Taxonomy" id="209559"/>
    <lineage>
        <taxon>Eukaryota</taxon>
        <taxon>Fungi</taxon>
        <taxon>Dikarya</taxon>
        <taxon>Ascomycota</taxon>
        <taxon>Pezizomycotina</taxon>
        <taxon>Eurotiomycetes</taxon>
        <taxon>Eurotiomycetidae</taxon>
        <taxon>Eurotiales</taxon>
        <taxon>Aspergillaceae</taxon>
        <taxon>Aspergillus</taxon>
        <taxon>Aspergillus subgen. Circumdati</taxon>
    </lineage>
</organism>
<gene>
    <name evidence="2" type="ORF">BDV23DRAFT_184319</name>
</gene>
<evidence type="ECO:0000256" key="1">
    <source>
        <dbReference type="SAM" id="MobiDB-lite"/>
    </source>
</evidence>
<feature type="region of interest" description="Disordered" evidence="1">
    <location>
        <begin position="207"/>
        <end position="234"/>
    </location>
</feature>
<evidence type="ECO:0000313" key="2">
    <source>
        <dbReference type="EMBL" id="KAE8389561.1"/>
    </source>
</evidence>